<name>A0A2P2IPC9_RHIMU</name>
<dbReference type="AlphaFoldDB" id="A0A2P2IPC9"/>
<evidence type="ECO:0000313" key="2">
    <source>
        <dbReference type="EMBL" id="MBW83073.1"/>
    </source>
</evidence>
<accession>A0A2P2IPC9</accession>
<feature type="region of interest" description="Disordered" evidence="1">
    <location>
        <begin position="1"/>
        <end position="20"/>
    </location>
</feature>
<reference evidence="2" key="1">
    <citation type="submission" date="2018-02" db="EMBL/GenBank/DDBJ databases">
        <title>Rhizophora mucronata_Transcriptome.</title>
        <authorList>
            <person name="Meera S.P."/>
            <person name="Sreeshan A."/>
            <person name="Augustine A."/>
        </authorList>
    </citation>
    <scope>NUCLEOTIDE SEQUENCE</scope>
    <source>
        <tissue evidence="2">Leaf</tissue>
    </source>
</reference>
<evidence type="ECO:0000256" key="1">
    <source>
        <dbReference type="SAM" id="MobiDB-lite"/>
    </source>
</evidence>
<sequence length="20" mass="2222">MPMKHLLAVKINNNEKGKGV</sequence>
<dbReference type="EMBL" id="GGEC01002590">
    <property type="protein sequence ID" value="MBW83073.1"/>
    <property type="molecule type" value="Transcribed_RNA"/>
</dbReference>
<protein>
    <submittedName>
        <fullName evidence="2">Phosphoglucomutase</fullName>
    </submittedName>
</protein>
<organism evidence="2">
    <name type="scientific">Rhizophora mucronata</name>
    <name type="common">Asiatic mangrove</name>
    <dbReference type="NCBI Taxonomy" id="61149"/>
    <lineage>
        <taxon>Eukaryota</taxon>
        <taxon>Viridiplantae</taxon>
        <taxon>Streptophyta</taxon>
        <taxon>Embryophyta</taxon>
        <taxon>Tracheophyta</taxon>
        <taxon>Spermatophyta</taxon>
        <taxon>Magnoliopsida</taxon>
        <taxon>eudicotyledons</taxon>
        <taxon>Gunneridae</taxon>
        <taxon>Pentapetalae</taxon>
        <taxon>rosids</taxon>
        <taxon>fabids</taxon>
        <taxon>Malpighiales</taxon>
        <taxon>Rhizophoraceae</taxon>
        <taxon>Rhizophora</taxon>
    </lineage>
</organism>
<proteinExistence type="predicted"/>